<reference evidence="2" key="1">
    <citation type="submission" date="2016-11" db="EMBL/GenBank/DDBJ databases">
        <title>The genome of Nicotiana attenuata.</title>
        <authorList>
            <person name="Xu S."/>
            <person name="Brockmoeller T."/>
            <person name="Gaquerel E."/>
            <person name="Navarro A."/>
            <person name="Kuhl H."/>
            <person name="Gase K."/>
            <person name="Ling Z."/>
            <person name="Zhou W."/>
            <person name="Kreitzer C."/>
            <person name="Stanke M."/>
            <person name="Tang H."/>
            <person name="Lyons E."/>
            <person name="Pandey P."/>
            <person name="Pandey S.P."/>
            <person name="Timmermann B."/>
            <person name="Baldwin I.T."/>
        </authorList>
    </citation>
    <scope>NUCLEOTIDE SEQUENCE [LARGE SCALE GENOMIC DNA]</scope>
    <source>
        <strain evidence="2">UT</strain>
    </source>
</reference>
<gene>
    <name evidence="2" type="ORF">A4A49_30549</name>
</gene>
<feature type="compositionally biased region" description="Basic and acidic residues" evidence="1">
    <location>
        <begin position="133"/>
        <end position="149"/>
    </location>
</feature>
<organism evidence="2 3">
    <name type="scientific">Nicotiana attenuata</name>
    <name type="common">Coyote tobacco</name>
    <dbReference type="NCBI Taxonomy" id="49451"/>
    <lineage>
        <taxon>Eukaryota</taxon>
        <taxon>Viridiplantae</taxon>
        <taxon>Streptophyta</taxon>
        <taxon>Embryophyta</taxon>
        <taxon>Tracheophyta</taxon>
        <taxon>Spermatophyta</taxon>
        <taxon>Magnoliopsida</taxon>
        <taxon>eudicotyledons</taxon>
        <taxon>Gunneridae</taxon>
        <taxon>Pentapetalae</taxon>
        <taxon>asterids</taxon>
        <taxon>lamiids</taxon>
        <taxon>Solanales</taxon>
        <taxon>Solanaceae</taxon>
        <taxon>Nicotianoideae</taxon>
        <taxon>Nicotianeae</taxon>
        <taxon>Nicotiana</taxon>
    </lineage>
</organism>
<dbReference type="PANTHER" id="PTHR31286">
    <property type="entry name" value="GLYCINE-RICH CELL WALL STRUCTURAL PROTEIN 1.8-LIKE"/>
    <property type="match status" value="1"/>
</dbReference>
<protein>
    <recommendedName>
        <fullName evidence="4">DUF4283 domain-containing protein</fullName>
    </recommendedName>
</protein>
<feature type="compositionally biased region" description="Basic and acidic residues" evidence="1">
    <location>
        <begin position="115"/>
        <end position="124"/>
    </location>
</feature>
<comment type="caution">
    <text evidence="2">The sequence shown here is derived from an EMBL/GenBank/DDBJ whole genome shotgun (WGS) entry which is preliminary data.</text>
</comment>
<evidence type="ECO:0000313" key="2">
    <source>
        <dbReference type="EMBL" id="OIT22576.1"/>
    </source>
</evidence>
<dbReference type="STRING" id="49451.A0A1J6KC83"/>
<dbReference type="InterPro" id="IPR040256">
    <property type="entry name" value="At4g02000-like"/>
</dbReference>
<keyword evidence="3" id="KW-1185">Reference proteome</keyword>
<dbReference type="EMBL" id="MJEQ01003604">
    <property type="protein sequence ID" value="OIT22576.1"/>
    <property type="molecule type" value="Genomic_DNA"/>
</dbReference>
<dbReference type="PANTHER" id="PTHR31286:SF164">
    <property type="entry name" value="ZINC FINGER, CCHC-TYPE"/>
    <property type="match status" value="1"/>
</dbReference>
<feature type="region of interest" description="Disordered" evidence="1">
    <location>
        <begin position="106"/>
        <end position="172"/>
    </location>
</feature>
<evidence type="ECO:0000313" key="3">
    <source>
        <dbReference type="Proteomes" id="UP000187609"/>
    </source>
</evidence>
<feature type="compositionally biased region" description="Basic and acidic residues" evidence="1">
    <location>
        <begin position="157"/>
        <end position="172"/>
    </location>
</feature>
<dbReference type="AlphaFoldDB" id="A0A1J6KC83"/>
<evidence type="ECO:0008006" key="4">
    <source>
        <dbReference type="Google" id="ProtNLM"/>
    </source>
</evidence>
<dbReference type="Gramene" id="OIT22576">
    <property type="protein sequence ID" value="OIT22576"/>
    <property type="gene ID" value="A4A49_30549"/>
</dbReference>
<accession>A0A1J6KC83</accession>
<dbReference type="OMA" id="KEHPANQ"/>
<name>A0A1J6KC83_NICAT</name>
<sequence length="172" mass="19518">MHTWHYVKQIVSNVGTPLALDDATYGRTRPSMAKVRVEIDSTRSIPSSVWVGSEDENSPLKGYTQKIEYENIPKYCEHCRKIGHKMMNFRVLEKIRTVEVNEGETNAENMIPLQTEERSSKNQEENSAGNRGQTKDMAKQNATKVDKGVAKHNANINDKKREVPTNKEVAES</sequence>
<dbReference type="Proteomes" id="UP000187609">
    <property type="component" value="Unassembled WGS sequence"/>
</dbReference>
<proteinExistence type="predicted"/>
<evidence type="ECO:0000256" key="1">
    <source>
        <dbReference type="SAM" id="MobiDB-lite"/>
    </source>
</evidence>